<dbReference type="Proteomes" id="UP000242791">
    <property type="component" value="Unassembled WGS sequence"/>
</dbReference>
<proteinExistence type="predicted"/>
<protein>
    <submittedName>
        <fullName evidence="1">Uncharacterized protein</fullName>
    </submittedName>
</protein>
<name>A0A1J9RCB6_9EURO</name>
<accession>A0A1J9RCB6</accession>
<evidence type="ECO:0000313" key="2">
    <source>
        <dbReference type="Proteomes" id="UP000242791"/>
    </source>
</evidence>
<keyword evidence="2" id="KW-1185">Reference proteome</keyword>
<evidence type="ECO:0000313" key="1">
    <source>
        <dbReference type="EMBL" id="OJD25628.1"/>
    </source>
</evidence>
<dbReference type="EMBL" id="LGTZ01000342">
    <property type="protein sequence ID" value="OJD25628.1"/>
    <property type="molecule type" value="Genomic_DNA"/>
</dbReference>
<dbReference type="VEuPathDB" id="FungiDB:ACJ73_03000"/>
<dbReference type="AlphaFoldDB" id="A0A1J9RCB6"/>
<reference evidence="1 2" key="1">
    <citation type="submission" date="2015-08" db="EMBL/GenBank/DDBJ databases">
        <title>Emmonsia species relationships and genome sequence.</title>
        <authorList>
            <person name="Cuomo C.A."/>
            <person name="Schwartz I.S."/>
            <person name="Kenyon C."/>
            <person name="De Hoog G.S."/>
            <person name="Govender N.P."/>
            <person name="Botha A."/>
            <person name="Moreno L."/>
            <person name="De Vries M."/>
            <person name="Munoz J.F."/>
            <person name="Stielow J.B."/>
        </authorList>
    </citation>
    <scope>NUCLEOTIDE SEQUENCE [LARGE SCALE GENOMIC DNA]</scope>
    <source>
        <strain evidence="1 2">EI222</strain>
    </source>
</reference>
<gene>
    <name evidence="1" type="ORF">ACJ73_03000</name>
</gene>
<organism evidence="1 2">
    <name type="scientific">Blastomyces percursus</name>
    <dbReference type="NCBI Taxonomy" id="1658174"/>
    <lineage>
        <taxon>Eukaryota</taxon>
        <taxon>Fungi</taxon>
        <taxon>Dikarya</taxon>
        <taxon>Ascomycota</taxon>
        <taxon>Pezizomycotina</taxon>
        <taxon>Eurotiomycetes</taxon>
        <taxon>Eurotiomycetidae</taxon>
        <taxon>Onygenales</taxon>
        <taxon>Ajellomycetaceae</taxon>
        <taxon>Blastomyces</taxon>
    </lineage>
</organism>
<comment type="caution">
    <text evidence="1">The sequence shown here is derived from an EMBL/GenBank/DDBJ whole genome shotgun (WGS) entry which is preliminary data.</text>
</comment>
<sequence length="178" mass="19967">MWKEEEEKTRDDGASNISLRVTLIHSNDAKTPYERRLLWCLEPTTTTSWLNATAITTGLKVMRIIWIKRINTYDIGVHYGHETPDVYMVAREHDVRNFTIRTLHALESKASGGGDSVRPGTYVVACRTYVGPPRGTKAPSASRDAPTFERHLAYAPKGVLKASVQSHSIRLYTIPPTS</sequence>